<evidence type="ECO:0000313" key="2">
    <source>
        <dbReference type="Proteomes" id="UP000220639"/>
    </source>
</evidence>
<gene>
    <name evidence="1" type="ORF">KOSB73_260102</name>
</gene>
<sequence length="58" mass="7049">MPVLRYRLHYWPRRRFKVDVGIWVQALLRKNVEPYDQAFIKEDDEKGVDNTGQMISNR</sequence>
<reference evidence="2" key="1">
    <citation type="submission" date="2017-08" db="EMBL/GenBank/DDBJ databases">
        <authorList>
            <person name="Brisse S."/>
        </authorList>
    </citation>
    <scope>NUCLEOTIDE SEQUENCE [LARGE SCALE GENOMIC DNA]</scope>
    <source>
        <strain evidence="2">06D021</strain>
    </source>
</reference>
<dbReference type="Proteomes" id="UP000220639">
    <property type="component" value="Unassembled WGS sequence"/>
</dbReference>
<name>A0A285B3C1_9ENTR</name>
<accession>A0A285B3C1</accession>
<evidence type="ECO:0000313" key="1">
    <source>
        <dbReference type="EMBL" id="SNU35378.1"/>
    </source>
</evidence>
<dbReference type="AlphaFoldDB" id="A0A285B3C1"/>
<protein>
    <submittedName>
        <fullName evidence="1">Uncharacterized protein</fullName>
    </submittedName>
</protein>
<organism evidence="1 2">
    <name type="scientific">Klebsiella grimontii</name>
    <dbReference type="NCBI Taxonomy" id="2058152"/>
    <lineage>
        <taxon>Bacteria</taxon>
        <taxon>Pseudomonadati</taxon>
        <taxon>Pseudomonadota</taxon>
        <taxon>Gammaproteobacteria</taxon>
        <taxon>Enterobacterales</taxon>
        <taxon>Enterobacteriaceae</taxon>
        <taxon>Klebsiella/Raoultella group</taxon>
        <taxon>Klebsiella</taxon>
    </lineage>
</organism>
<dbReference type="EMBL" id="FZTC01000019">
    <property type="protein sequence ID" value="SNU35378.1"/>
    <property type="molecule type" value="Genomic_DNA"/>
</dbReference>
<proteinExistence type="predicted"/>